<dbReference type="EMBL" id="BAAANO010000038">
    <property type="protein sequence ID" value="GAA2015521.1"/>
    <property type="molecule type" value="Genomic_DNA"/>
</dbReference>
<comment type="caution">
    <text evidence="1">The sequence shown here is derived from an EMBL/GenBank/DDBJ whole genome shotgun (WGS) entry which is preliminary data.</text>
</comment>
<dbReference type="InterPro" id="IPR007739">
    <property type="entry name" value="RgpF"/>
</dbReference>
<dbReference type="Pfam" id="PF05045">
    <property type="entry name" value="RgpF"/>
    <property type="match status" value="1"/>
</dbReference>
<reference evidence="2" key="1">
    <citation type="journal article" date="2019" name="Int. J. Syst. Evol. Microbiol.">
        <title>The Global Catalogue of Microorganisms (GCM) 10K type strain sequencing project: providing services to taxonomists for standard genome sequencing and annotation.</title>
        <authorList>
            <consortium name="The Broad Institute Genomics Platform"/>
            <consortium name="The Broad Institute Genome Sequencing Center for Infectious Disease"/>
            <person name="Wu L."/>
            <person name="Ma J."/>
        </authorList>
    </citation>
    <scope>NUCLEOTIDE SEQUENCE [LARGE SCALE GENOMIC DNA]</scope>
    <source>
        <strain evidence="2">JCM 14546</strain>
    </source>
</reference>
<proteinExistence type="predicted"/>
<evidence type="ECO:0008006" key="3">
    <source>
        <dbReference type="Google" id="ProtNLM"/>
    </source>
</evidence>
<name>A0ABP5F5W3_9MICO</name>
<keyword evidence="2" id="KW-1185">Reference proteome</keyword>
<dbReference type="Proteomes" id="UP001500755">
    <property type="component" value="Unassembled WGS sequence"/>
</dbReference>
<evidence type="ECO:0000313" key="1">
    <source>
        <dbReference type="EMBL" id="GAA2015521.1"/>
    </source>
</evidence>
<accession>A0ABP5F5W3</accession>
<dbReference type="RefSeq" id="WP_344310912.1">
    <property type="nucleotide sequence ID" value="NZ_BAAANO010000038.1"/>
</dbReference>
<evidence type="ECO:0000313" key="2">
    <source>
        <dbReference type="Proteomes" id="UP001500755"/>
    </source>
</evidence>
<sequence>MPFAVIDNMTPDRRSLTGYIPKGVYLAAHTDYVAGTNHIDLEWTLSHPAFESADAELLWHDGTVSTAKGRGLSVERGFALRFSRPLELDEIDVRKLGIEVRGRSRGQGTDYGDVSSLTDGNPIIIDRAFVYRAMEQVTSAVEDDALFARTFAPEVLEEVKRERTSDIAVLVHCFYGDVLETVLEHVHRMNGTVPYDLFLDVPEERLAEVERLQELHPGARYFVVPNRGRDILPFLRVAPFLREAGYEAVLKVHTKKSPTSTIGPAWLRAIMRALVPEDPAVLEGIVEVLRRPDTALVGPERYYYPLSYGFSASDNLRNLVHTIEERTGSVELRDVVDGFYTDFGFFAGTMFWARLDAFEDFYGIETARIEQEPLPTDGTFAHSLERLFGAIPPVTGKTMYSVSIDGRREPLAVRPGGTTSPMRPLS</sequence>
<organism evidence="1 2">
    <name type="scientific">Brevibacterium samyangense</name>
    <dbReference type="NCBI Taxonomy" id="366888"/>
    <lineage>
        <taxon>Bacteria</taxon>
        <taxon>Bacillati</taxon>
        <taxon>Actinomycetota</taxon>
        <taxon>Actinomycetes</taxon>
        <taxon>Micrococcales</taxon>
        <taxon>Brevibacteriaceae</taxon>
        <taxon>Brevibacterium</taxon>
    </lineage>
</organism>
<protein>
    <recommendedName>
        <fullName evidence="3">Rhamnan synthesis protein F</fullName>
    </recommendedName>
</protein>
<gene>
    <name evidence="1" type="ORF">GCM10009755_29100</name>
</gene>